<dbReference type="Proteomes" id="UP001281147">
    <property type="component" value="Unassembled WGS sequence"/>
</dbReference>
<reference evidence="1" key="1">
    <citation type="submission" date="2023-07" db="EMBL/GenBank/DDBJ databases">
        <title>Black Yeasts Isolated from many extreme environments.</title>
        <authorList>
            <person name="Coleine C."/>
            <person name="Stajich J.E."/>
            <person name="Selbmann L."/>
        </authorList>
    </citation>
    <scope>NUCLEOTIDE SEQUENCE</scope>
    <source>
        <strain evidence="1">CCFEE 5714</strain>
    </source>
</reference>
<comment type="caution">
    <text evidence="1">The sequence shown here is derived from an EMBL/GenBank/DDBJ whole genome shotgun (WGS) entry which is preliminary data.</text>
</comment>
<protein>
    <submittedName>
        <fullName evidence="1">Uncharacterized protein</fullName>
    </submittedName>
</protein>
<proteinExistence type="predicted"/>
<keyword evidence="2" id="KW-1185">Reference proteome</keyword>
<evidence type="ECO:0000313" key="2">
    <source>
        <dbReference type="Proteomes" id="UP001281147"/>
    </source>
</evidence>
<sequence length="269" mass="30641">MDVSQTKTNASTRVFNIAELMDLILLSLPCDTIHSEITSMRTIHTSQTVSPMWHTLLRESTALRQKLYMSTCLDCTESAIWRETATFPPAQPNPYIPHLLLHQRSWGSAWPFELRDIVALYNDIEPSKPRLWTFSLELSRAQYLRIASPGAWRDLLATSPPFTDFWYTRAFYELGSGRAPFVTHIDYDGNVPKTEQKYCVHRPEGVTLGDIVDAMRELFEKHPTAKFVMVESLRVPSQGEATVAEEGPTTKTYYPGSSAEKTHGWQRGQ</sequence>
<evidence type="ECO:0000313" key="1">
    <source>
        <dbReference type="EMBL" id="KAK3706495.1"/>
    </source>
</evidence>
<organism evidence="1 2">
    <name type="scientific">Vermiconidia calcicola</name>
    <dbReference type="NCBI Taxonomy" id="1690605"/>
    <lineage>
        <taxon>Eukaryota</taxon>
        <taxon>Fungi</taxon>
        <taxon>Dikarya</taxon>
        <taxon>Ascomycota</taxon>
        <taxon>Pezizomycotina</taxon>
        <taxon>Dothideomycetes</taxon>
        <taxon>Dothideomycetidae</taxon>
        <taxon>Mycosphaerellales</taxon>
        <taxon>Extremaceae</taxon>
        <taxon>Vermiconidia</taxon>
    </lineage>
</organism>
<dbReference type="EMBL" id="JAUTXU010000119">
    <property type="protein sequence ID" value="KAK3706495.1"/>
    <property type="molecule type" value="Genomic_DNA"/>
</dbReference>
<name>A0ACC3MYM0_9PEZI</name>
<gene>
    <name evidence="1" type="ORF">LTR37_012705</name>
</gene>
<accession>A0ACC3MYM0</accession>